<dbReference type="CDD" id="cd01949">
    <property type="entry name" value="GGDEF"/>
    <property type="match status" value="1"/>
</dbReference>
<dbReference type="PROSITE" id="PS50887">
    <property type="entry name" value="GGDEF"/>
    <property type="match status" value="1"/>
</dbReference>
<sequence length="782" mass="87425">MKMFFDKVKSLSLKAQITFLSVCLVAITAGVLMSSYWLQTANYSAAHIERRLNTAENVINQYLAAKGSLLETAARVLTADFGFKQAVATRDNATIESVLFNHGQRINADLMVLTDIHGGIMSTSSIINIPKDKLQAAVKALSFSSQSTQILVIEDKVFQLIVLPVKAPRTVAYSLIGFKIDTQALQELKRLNEIDITLLSGANIVNTSFESIAVASEITALSQQTKSDVWRHNDFANRAIDFAENQAVVAILSASLAAEKKEFQQLIRSMLLVGGAILFVSILLSRLLSNTITTPLSNLIDVTKRIGKGNFSIHEKVKSSSTEFVELNNAFSTMGDAIQQREQEIKFQAEHDALTGLFNRRMLLIKIDNAINELQSFIIVGINIRQFAQVNDTMGPQAGDKCLRLVAKRLEQYLTRFEDSSLAYAGRIAADDFLISIPFNVESEVPYIVQDLNGALSRPYVFNDLTINLNFRLGVTNTLACTCNAETLLRRVAIAMNSAKTEQSRIRYYVDGEDEEYLARLQLLDELKDAINEDNGDLFFNYQPKLDLKGRKVNKAEALIRWINKNGDFVNPEVFIGLAEQSGLIVTLTRWVIAKIIEQLVEWHKQGYSFKVSINLSAQDIQHPDFVDFLLQKVATNDVSAAQITLELTERDLVENEELVVERLTYLKSLGFEVSVDDYGIGQSSLSKLKQLPIDELKIDKSFIMKLDQCEADQDIVSSTIALGHKLGLSVVAEGVENKESLMLLNDFDCDLIQGYFLSRPMKPEDFLEWYDNYEITAVPLD</sequence>
<keyword evidence="1" id="KW-0812">Transmembrane</keyword>
<dbReference type="InterPro" id="IPR001633">
    <property type="entry name" value="EAL_dom"/>
</dbReference>
<gene>
    <name evidence="5" type="ORF">GCM10007852_31170</name>
</gene>
<dbReference type="Gene3D" id="6.10.340.10">
    <property type="match status" value="1"/>
</dbReference>
<dbReference type="InterPro" id="IPR000160">
    <property type="entry name" value="GGDEF_dom"/>
</dbReference>
<comment type="caution">
    <text evidence="5">The sequence shown here is derived from an EMBL/GenBank/DDBJ whole genome shotgun (WGS) entry which is preliminary data.</text>
</comment>
<dbReference type="PANTHER" id="PTHR33121">
    <property type="entry name" value="CYCLIC DI-GMP PHOSPHODIESTERASE PDEF"/>
    <property type="match status" value="1"/>
</dbReference>
<evidence type="ECO:0000259" key="4">
    <source>
        <dbReference type="PROSITE" id="PS50887"/>
    </source>
</evidence>
<dbReference type="GO" id="GO:0071111">
    <property type="term" value="F:cyclic-guanylate-specific phosphodiesterase activity"/>
    <property type="evidence" value="ECO:0007669"/>
    <property type="project" value="InterPro"/>
</dbReference>
<dbReference type="InterPro" id="IPR003660">
    <property type="entry name" value="HAMP_dom"/>
</dbReference>
<dbReference type="Pfam" id="PF00672">
    <property type="entry name" value="HAMP"/>
    <property type="match status" value="1"/>
</dbReference>
<dbReference type="SMART" id="SM00267">
    <property type="entry name" value="GGDEF"/>
    <property type="match status" value="1"/>
</dbReference>
<dbReference type="EMBL" id="BSOT01000009">
    <property type="protein sequence ID" value="GLR72209.1"/>
    <property type="molecule type" value="Genomic_DNA"/>
</dbReference>
<protein>
    <submittedName>
        <fullName evidence="5">GGDEF domain-containing protein</fullName>
    </submittedName>
</protein>
<dbReference type="SUPFAM" id="SSF55073">
    <property type="entry name" value="Nucleotide cyclase"/>
    <property type="match status" value="1"/>
</dbReference>
<keyword evidence="6" id="KW-1185">Reference proteome</keyword>
<evidence type="ECO:0000313" key="5">
    <source>
        <dbReference type="EMBL" id="GLR72209.1"/>
    </source>
</evidence>
<dbReference type="InterPro" id="IPR050706">
    <property type="entry name" value="Cyclic-di-GMP_PDE-like"/>
</dbReference>
<dbReference type="CDD" id="cd06225">
    <property type="entry name" value="HAMP"/>
    <property type="match status" value="1"/>
</dbReference>
<proteinExistence type="predicted"/>
<dbReference type="Pfam" id="PF00990">
    <property type="entry name" value="GGDEF"/>
    <property type="match status" value="1"/>
</dbReference>
<dbReference type="SUPFAM" id="SSF141868">
    <property type="entry name" value="EAL domain-like"/>
    <property type="match status" value="1"/>
</dbReference>
<dbReference type="SMART" id="SM00304">
    <property type="entry name" value="HAMP"/>
    <property type="match status" value="1"/>
</dbReference>
<feature type="transmembrane region" description="Helical" evidence="1">
    <location>
        <begin position="270"/>
        <end position="288"/>
    </location>
</feature>
<reference evidence="5" key="2">
    <citation type="submission" date="2023-01" db="EMBL/GenBank/DDBJ databases">
        <title>Draft genome sequence of Agaribacter marinus strain NBRC 110023.</title>
        <authorList>
            <person name="Sun Q."/>
            <person name="Mori K."/>
        </authorList>
    </citation>
    <scope>NUCLEOTIDE SEQUENCE</scope>
    <source>
        <strain evidence="5">NBRC 110023</strain>
    </source>
</reference>
<dbReference type="InterPro" id="IPR029787">
    <property type="entry name" value="Nucleotide_cyclase"/>
</dbReference>
<feature type="domain" description="EAL" evidence="2">
    <location>
        <begin position="520"/>
        <end position="775"/>
    </location>
</feature>
<reference evidence="5" key="1">
    <citation type="journal article" date="2014" name="Int. J. Syst. Evol. Microbiol.">
        <title>Complete genome sequence of Corynebacterium casei LMG S-19264T (=DSM 44701T), isolated from a smear-ripened cheese.</title>
        <authorList>
            <consortium name="US DOE Joint Genome Institute (JGI-PGF)"/>
            <person name="Walter F."/>
            <person name="Albersmeier A."/>
            <person name="Kalinowski J."/>
            <person name="Ruckert C."/>
        </authorList>
    </citation>
    <scope>NUCLEOTIDE SEQUENCE</scope>
    <source>
        <strain evidence="5">NBRC 110023</strain>
    </source>
</reference>
<dbReference type="InterPro" id="IPR035919">
    <property type="entry name" value="EAL_sf"/>
</dbReference>
<dbReference type="PROSITE" id="PS50883">
    <property type="entry name" value="EAL"/>
    <property type="match status" value="1"/>
</dbReference>
<accession>A0AA37T1W8</accession>
<feature type="domain" description="GGDEF" evidence="4">
    <location>
        <begin position="375"/>
        <end position="513"/>
    </location>
</feature>
<dbReference type="Pfam" id="PF14827">
    <property type="entry name" value="dCache_3"/>
    <property type="match status" value="1"/>
</dbReference>
<dbReference type="PROSITE" id="PS50885">
    <property type="entry name" value="HAMP"/>
    <property type="match status" value="1"/>
</dbReference>
<dbReference type="Gene3D" id="3.20.20.450">
    <property type="entry name" value="EAL domain"/>
    <property type="match status" value="1"/>
</dbReference>
<dbReference type="Proteomes" id="UP001156601">
    <property type="component" value="Unassembled WGS sequence"/>
</dbReference>
<feature type="domain" description="HAMP" evidence="3">
    <location>
        <begin position="290"/>
        <end position="343"/>
    </location>
</feature>
<dbReference type="AlphaFoldDB" id="A0AA37T1W8"/>
<dbReference type="InterPro" id="IPR029150">
    <property type="entry name" value="dCache_3"/>
</dbReference>
<evidence type="ECO:0000259" key="2">
    <source>
        <dbReference type="PROSITE" id="PS50883"/>
    </source>
</evidence>
<feature type="transmembrane region" description="Helical" evidence="1">
    <location>
        <begin position="15"/>
        <end position="38"/>
    </location>
</feature>
<dbReference type="NCBIfam" id="TIGR00254">
    <property type="entry name" value="GGDEF"/>
    <property type="match status" value="1"/>
</dbReference>
<evidence type="ECO:0000256" key="1">
    <source>
        <dbReference type="SAM" id="Phobius"/>
    </source>
</evidence>
<dbReference type="SMART" id="SM00052">
    <property type="entry name" value="EAL"/>
    <property type="match status" value="1"/>
</dbReference>
<dbReference type="GO" id="GO:0007165">
    <property type="term" value="P:signal transduction"/>
    <property type="evidence" value="ECO:0007669"/>
    <property type="project" value="InterPro"/>
</dbReference>
<evidence type="ECO:0000313" key="6">
    <source>
        <dbReference type="Proteomes" id="UP001156601"/>
    </source>
</evidence>
<name>A0AA37T1W8_9ALTE</name>
<keyword evidence="1" id="KW-1133">Transmembrane helix</keyword>
<evidence type="ECO:0000259" key="3">
    <source>
        <dbReference type="PROSITE" id="PS50885"/>
    </source>
</evidence>
<dbReference type="Pfam" id="PF00563">
    <property type="entry name" value="EAL"/>
    <property type="match status" value="1"/>
</dbReference>
<dbReference type="GO" id="GO:0016020">
    <property type="term" value="C:membrane"/>
    <property type="evidence" value="ECO:0007669"/>
    <property type="project" value="InterPro"/>
</dbReference>
<dbReference type="PANTHER" id="PTHR33121:SF70">
    <property type="entry name" value="SIGNALING PROTEIN YKOW"/>
    <property type="match status" value="1"/>
</dbReference>
<dbReference type="CDD" id="cd01948">
    <property type="entry name" value="EAL"/>
    <property type="match status" value="1"/>
</dbReference>
<dbReference type="SUPFAM" id="SSF158472">
    <property type="entry name" value="HAMP domain-like"/>
    <property type="match status" value="1"/>
</dbReference>
<keyword evidence="1" id="KW-0472">Membrane</keyword>
<organism evidence="5 6">
    <name type="scientific">Agaribacter marinus</name>
    <dbReference type="NCBI Taxonomy" id="1431249"/>
    <lineage>
        <taxon>Bacteria</taxon>
        <taxon>Pseudomonadati</taxon>
        <taxon>Pseudomonadota</taxon>
        <taxon>Gammaproteobacteria</taxon>
        <taxon>Alteromonadales</taxon>
        <taxon>Alteromonadaceae</taxon>
        <taxon>Agaribacter</taxon>
    </lineage>
</organism>
<dbReference type="Gene3D" id="3.30.70.270">
    <property type="match status" value="1"/>
</dbReference>
<dbReference type="InterPro" id="IPR043128">
    <property type="entry name" value="Rev_trsase/Diguanyl_cyclase"/>
</dbReference>